<evidence type="ECO:0000256" key="1">
    <source>
        <dbReference type="SAM" id="MobiDB-lite"/>
    </source>
</evidence>
<dbReference type="GeneID" id="63819345"/>
<name>A0A165CBP6_9APHY</name>
<evidence type="ECO:0000313" key="3">
    <source>
        <dbReference type="Proteomes" id="UP000076871"/>
    </source>
</evidence>
<feature type="region of interest" description="Disordered" evidence="1">
    <location>
        <begin position="98"/>
        <end position="125"/>
    </location>
</feature>
<reference evidence="2 3" key="1">
    <citation type="journal article" date="2016" name="Mol. Biol. Evol.">
        <title>Comparative Genomics of Early-Diverging Mushroom-Forming Fungi Provides Insights into the Origins of Lignocellulose Decay Capabilities.</title>
        <authorList>
            <person name="Nagy L.G."/>
            <person name="Riley R."/>
            <person name="Tritt A."/>
            <person name="Adam C."/>
            <person name="Daum C."/>
            <person name="Floudas D."/>
            <person name="Sun H."/>
            <person name="Yadav J.S."/>
            <person name="Pangilinan J."/>
            <person name="Larsson K.H."/>
            <person name="Matsuura K."/>
            <person name="Barry K."/>
            <person name="Labutti K."/>
            <person name="Kuo R."/>
            <person name="Ohm R.A."/>
            <person name="Bhattacharya S.S."/>
            <person name="Shirouzu T."/>
            <person name="Yoshinaga Y."/>
            <person name="Martin F.M."/>
            <person name="Grigoriev I.V."/>
            <person name="Hibbett D.S."/>
        </authorList>
    </citation>
    <scope>NUCLEOTIDE SEQUENCE [LARGE SCALE GENOMIC DNA]</scope>
    <source>
        <strain evidence="2 3">93-53</strain>
    </source>
</reference>
<dbReference type="RefSeq" id="XP_040760259.1">
    <property type="nucleotide sequence ID" value="XM_040902314.1"/>
</dbReference>
<evidence type="ECO:0000313" key="2">
    <source>
        <dbReference type="EMBL" id="KZT02519.1"/>
    </source>
</evidence>
<sequence length="125" mass="13660">MWATQRPLLMLQRTKAMPSASVALQRRPLPYCRRLQTERRATVSCLSSPTFRAEADAHSLSDAMQRIASVKRDGRKLTGFTFAYPALSHTETWAVSSFRGPSSLDGVNSASSRRGVGGSERSASA</sequence>
<dbReference type="Proteomes" id="UP000076871">
    <property type="component" value="Unassembled WGS sequence"/>
</dbReference>
<organism evidence="2 3">
    <name type="scientific">Laetiporus sulphureus 93-53</name>
    <dbReference type="NCBI Taxonomy" id="1314785"/>
    <lineage>
        <taxon>Eukaryota</taxon>
        <taxon>Fungi</taxon>
        <taxon>Dikarya</taxon>
        <taxon>Basidiomycota</taxon>
        <taxon>Agaricomycotina</taxon>
        <taxon>Agaricomycetes</taxon>
        <taxon>Polyporales</taxon>
        <taxon>Laetiporus</taxon>
    </lineage>
</organism>
<gene>
    <name evidence="2" type="ORF">LAESUDRAFT_401707</name>
</gene>
<proteinExistence type="predicted"/>
<keyword evidence="3" id="KW-1185">Reference proteome</keyword>
<accession>A0A165CBP6</accession>
<protein>
    <submittedName>
        <fullName evidence="2">Uncharacterized protein</fullName>
    </submittedName>
</protein>
<dbReference type="AlphaFoldDB" id="A0A165CBP6"/>
<dbReference type="EMBL" id="KV427651">
    <property type="protein sequence ID" value="KZT02519.1"/>
    <property type="molecule type" value="Genomic_DNA"/>
</dbReference>
<dbReference type="InParanoid" id="A0A165CBP6"/>
<feature type="compositionally biased region" description="Low complexity" evidence="1">
    <location>
        <begin position="109"/>
        <end position="125"/>
    </location>
</feature>